<reference evidence="6" key="1">
    <citation type="journal article" date="2016" name="Nat. Genet.">
        <title>A high-quality carrot genome assembly provides new insights into carotenoid accumulation and asterid genome evolution.</title>
        <authorList>
            <person name="Iorizzo M."/>
            <person name="Ellison S."/>
            <person name="Senalik D."/>
            <person name="Zeng P."/>
            <person name="Satapoomin P."/>
            <person name="Huang J."/>
            <person name="Bowman M."/>
            <person name="Iovene M."/>
            <person name="Sanseverino W."/>
            <person name="Cavagnaro P."/>
            <person name="Yildiz M."/>
            <person name="Macko-Podgorni A."/>
            <person name="Moranska E."/>
            <person name="Grzebelus E."/>
            <person name="Grzebelus D."/>
            <person name="Ashrafi H."/>
            <person name="Zheng Z."/>
            <person name="Cheng S."/>
            <person name="Spooner D."/>
            <person name="Van Deynze A."/>
            <person name="Simon P."/>
        </authorList>
    </citation>
    <scope>NUCLEOTIDE SEQUENCE</scope>
    <source>
        <tissue evidence="6">Leaf</tissue>
    </source>
</reference>
<dbReference type="PANTHER" id="PTHR31973:SF187">
    <property type="entry name" value="MUTATOR TRANSPOSASE MUDRA PROTEIN"/>
    <property type="match status" value="1"/>
</dbReference>
<dbReference type="SMART" id="SM00575">
    <property type="entry name" value="ZnF_PMZ"/>
    <property type="match status" value="1"/>
</dbReference>
<gene>
    <name evidence="6" type="ORF">DCAR_0101798</name>
</gene>
<keyword evidence="1" id="KW-0479">Metal-binding</keyword>
<keyword evidence="3" id="KW-0862">Zinc</keyword>
<protein>
    <recommendedName>
        <fullName evidence="5">SWIM-type domain-containing protein</fullName>
    </recommendedName>
</protein>
<reference evidence="6" key="2">
    <citation type="submission" date="2022-03" db="EMBL/GenBank/DDBJ databases">
        <title>Draft title - Genomic analysis of global carrot germplasm unveils the trajectory of domestication and the origin of high carotenoid orange carrot.</title>
        <authorList>
            <person name="Iorizzo M."/>
            <person name="Ellison S."/>
            <person name="Senalik D."/>
            <person name="Macko-Podgorni A."/>
            <person name="Grzebelus D."/>
            <person name="Bostan H."/>
            <person name="Rolling W."/>
            <person name="Curaba J."/>
            <person name="Simon P."/>
        </authorList>
    </citation>
    <scope>NUCLEOTIDE SEQUENCE</scope>
    <source>
        <tissue evidence="6">Leaf</tissue>
    </source>
</reference>
<evidence type="ECO:0000256" key="1">
    <source>
        <dbReference type="ARBA" id="ARBA00022723"/>
    </source>
</evidence>
<dbReference type="Pfam" id="PF04434">
    <property type="entry name" value="SWIM"/>
    <property type="match status" value="1"/>
</dbReference>
<evidence type="ECO:0000313" key="6">
    <source>
        <dbReference type="EMBL" id="WOG82632.1"/>
    </source>
</evidence>
<evidence type="ECO:0000313" key="7">
    <source>
        <dbReference type="Proteomes" id="UP000077755"/>
    </source>
</evidence>
<keyword evidence="7" id="KW-1185">Reference proteome</keyword>
<dbReference type="Proteomes" id="UP000077755">
    <property type="component" value="Chromosome 1"/>
</dbReference>
<keyword evidence="2 4" id="KW-0863">Zinc-finger</keyword>
<dbReference type="PANTHER" id="PTHR31973">
    <property type="entry name" value="POLYPROTEIN, PUTATIVE-RELATED"/>
    <property type="match status" value="1"/>
</dbReference>
<evidence type="ECO:0000256" key="4">
    <source>
        <dbReference type="PROSITE-ProRule" id="PRU00325"/>
    </source>
</evidence>
<name>A0AAF0W3Z9_DAUCS</name>
<evidence type="ECO:0000259" key="5">
    <source>
        <dbReference type="PROSITE" id="PS50966"/>
    </source>
</evidence>
<proteinExistence type="predicted"/>
<evidence type="ECO:0000256" key="2">
    <source>
        <dbReference type="ARBA" id="ARBA00022771"/>
    </source>
</evidence>
<dbReference type="EMBL" id="CP093343">
    <property type="protein sequence ID" value="WOG82632.1"/>
    <property type="molecule type" value="Genomic_DNA"/>
</dbReference>
<accession>A0AAF0W3Z9</accession>
<feature type="domain" description="SWIM-type" evidence="5">
    <location>
        <begin position="111"/>
        <end position="151"/>
    </location>
</feature>
<dbReference type="PROSITE" id="PS50966">
    <property type="entry name" value="ZF_SWIM"/>
    <property type="match status" value="1"/>
</dbReference>
<dbReference type="AlphaFoldDB" id="A0AAF0W3Z9"/>
<dbReference type="InterPro" id="IPR006564">
    <property type="entry name" value="Znf_PMZ"/>
</dbReference>
<sequence length="159" mass="18383">MKISTIRLQELERASKGAAEKMKELNPAVWSKAYFGTHSCTDSTENNMSECFNSWILKERYMSIIDMFVEIHDKLMARIHEKRDDMVNKDCIIVPIIKKMPNYAIKESVGYKVLWDGRENYTVKNTTCSCRVWEVTEVPCTHAVSAIQHSRKKSSRLCG</sequence>
<dbReference type="GO" id="GO:0008270">
    <property type="term" value="F:zinc ion binding"/>
    <property type="evidence" value="ECO:0007669"/>
    <property type="project" value="UniProtKB-KW"/>
</dbReference>
<dbReference type="InterPro" id="IPR007527">
    <property type="entry name" value="Znf_SWIM"/>
</dbReference>
<organism evidence="6 7">
    <name type="scientific">Daucus carota subsp. sativus</name>
    <name type="common">Carrot</name>
    <dbReference type="NCBI Taxonomy" id="79200"/>
    <lineage>
        <taxon>Eukaryota</taxon>
        <taxon>Viridiplantae</taxon>
        <taxon>Streptophyta</taxon>
        <taxon>Embryophyta</taxon>
        <taxon>Tracheophyta</taxon>
        <taxon>Spermatophyta</taxon>
        <taxon>Magnoliopsida</taxon>
        <taxon>eudicotyledons</taxon>
        <taxon>Gunneridae</taxon>
        <taxon>Pentapetalae</taxon>
        <taxon>asterids</taxon>
        <taxon>campanulids</taxon>
        <taxon>Apiales</taxon>
        <taxon>Apiaceae</taxon>
        <taxon>Apioideae</taxon>
        <taxon>Scandiceae</taxon>
        <taxon>Daucinae</taxon>
        <taxon>Daucus</taxon>
        <taxon>Daucus sect. Daucus</taxon>
    </lineage>
</organism>
<evidence type="ECO:0000256" key="3">
    <source>
        <dbReference type="ARBA" id="ARBA00022833"/>
    </source>
</evidence>